<dbReference type="HAMAP" id="MF_01844">
    <property type="entry name" value="NhaA"/>
    <property type="match status" value="1"/>
</dbReference>
<dbReference type="PANTHER" id="PTHR30341:SF0">
    <property type="entry name" value="NA(+)_H(+) ANTIPORTER NHAA"/>
    <property type="match status" value="1"/>
</dbReference>
<feature type="transmembrane region" description="Helical" evidence="9">
    <location>
        <begin position="234"/>
        <end position="258"/>
    </location>
</feature>
<keyword evidence="8 9" id="KW-0739">Sodium transport</keyword>
<dbReference type="Gene3D" id="1.20.1530.10">
    <property type="entry name" value="Na+/H+ antiporter like domain"/>
    <property type="match status" value="1"/>
</dbReference>
<evidence type="ECO:0000313" key="11">
    <source>
        <dbReference type="Proteomes" id="UP001375370"/>
    </source>
</evidence>
<comment type="function">
    <text evidence="9">Na(+)/H(+) antiporter that extrudes sodium in exchange for external protons.</text>
</comment>
<dbReference type="Pfam" id="PF06965">
    <property type="entry name" value="Na_H_antiport_1"/>
    <property type="match status" value="1"/>
</dbReference>
<keyword evidence="9" id="KW-0406">Ion transport</keyword>
<keyword evidence="3 9" id="KW-1003">Cell membrane</keyword>
<dbReference type="Proteomes" id="UP001375370">
    <property type="component" value="Chromosome"/>
</dbReference>
<proteinExistence type="inferred from homology"/>
<dbReference type="NCBIfam" id="TIGR00773">
    <property type="entry name" value="NhaA"/>
    <property type="match status" value="1"/>
</dbReference>
<feature type="transmembrane region" description="Helical" evidence="9">
    <location>
        <begin position="202"/>
        <end position="222"/>
    </location>
</feature>
<keyword evidence="9" id="KW-0813">Transport</keyword>
<feature type="transmembrane region" description="Helical" evidence="9">
    <location>
        <begin position="354"/>
        <end position="376"/>
    </location>
</feature>
<accession>A0ABZ2JAN2</accession>
<keyword evidence="6 9" id="KW-0915">Sodium</keyword>
<organism evidence="10 11">
    <name type="scientific">Candidatus Dehalogenimonas loeffleri</name>
    <dbReference type="NCBI Taxonomy" id="3127115"/>
    <lineage>
        <taxon>Bacteria</taxon>
        <taxon>Bacillati</taxon>
        <taxon>Chloroflexota</taxon>
        <taxon>Dehalococcoidia</taxon>
        <taxon>Dehalococcoidales</taxon>
        <taxon>Dehalococcoidaceae</taxon>
        <taxon>Dehalogenimonas</taxon>
    </lineage>
</organism>
<feature type="transmembrane region" description="Helical" evidence="9">
    <location>
        <begin position="320"/>
        <end position="342"/>
    </location>
</feature>
<keyword evidence="4 9" id="KW-0812">Transmembrane</keyword>
<dbReference type="PANTHER" id="PTHR30341">
    <property type="entry name" value="SODIUM ION/PROTON ANTIPORTER NHAA-RELATED"/>
    <property type="match status" value="1"/>
</dbReference>
<dbReference type="InterPro" id="IPR004670">
    <property type="entry name" value="NhaA"/>
</dbReference>
<evidence type="ECO:0000313" key="10">
    <source>
        <dbReference type="EMBL" id="WWX25773.1"/>
    </source>
</evidence>
<evidence type="ECO:0000256" key="1">
    <source>
        <dbReference type="ARBA" id="ARBA00004429"/>
    </source>
</evidence>
<evidence type="ECO:0000256" key="6">
    <source>
        <dbReference type="ARBA" id="ARBA00023053"/>
    </source>
</evidence>
<feature type="transmembrane region" description="Helical" evidence="9">
    <location>
        <begin position="80"/>
        <end position="98"/>
    </location>
</feature>
<feature type="transmembrane region" description="Helical" evidence="9">
    <location>
        <begin position="172"/>
        <end position="196"/>
    </location>
</feature>
<protein>
    <recommendedName>
        <fullName evidence="9">Na(+)/H(+) antiporter NhaA</fullName>
    </recommendedName>
    <alternativeName>
        <fullName evidence="9">Sodium/proton antiporter NhaA</fullName>
    </alternativeName>
</protein>
<evidence type="ECO:0000256" key="9">
    <source>
        <dbReference type="HAMAP-Rule" id="MF_01844"/>
    </source>
</evidence>
<keyword evidence="7 9" id="KW-0472">Membrane</keyword>
<feature type="transmembrane region" description="Helical" evidence="9">
    <location>
        <begin position="425"/>
        <end position="443"/>
    </location>
</feature>
<keyword evidence="2 9" id="KW-0050">Antiport</keyword>
<evidence type="ECO:0000256" key="4">
    <source>
        <dbReference type="ARBA" id="ARBA00022692"/>
    </source>
</evidence>
<evidence type="ECO:0000256" key="8">
    <source>
        <dbReference type="ARBA" id="ARBA00023201"/>
    </source>
</evidence>
<evidence type="ECO:0000256" key="7">
    <source>
        <dbReference type="ARBA" id="ARBA00023136"/>
    </source>
</evidence>
<name>A0ABZ2JAN2_9CHLR</name>
<comment type="similarity">
    <text evidence="9">Belongs to the NhaA Na(+)/H(+) (TC 2.A.33) antiporter family.</text>
</comment>
<comment type="catalytic activity">
    <reaction evidence="9">
        <text>Na(+)(in) + 2 H(+)(out) = Na(+)(out) + 2 H(+)(in)</text>
        <dbReference type="Rhea" id="RHEA:29251"/>
        <dbReference type="ChEBI" id="CHEBI:15378"/>
        <dbReference type="ChEBI" id="CHEBI:29101"/>
    </reaction>
</comment>
<feature type="transmembrane region" description="Helical" evidence="9">
    <location>
        <begin position="38"/>
        <end position="60"/>
    </location>
</feature>
<dbReference type="InterPro" id="IPR023171">
    <property type="entry name" value="Na/H_antiporter_dom_sf"/>
</dbReference>
<feature type="transmembrane region" description="Helical" evidence="9">
    <location>
        <begin position="388"/>
        <end position="413"/>
    </location>
</feature>
<evidence type="ECO:0000256" key="3">
    <source>
        <dbReference type="ARBA" id="ARBA00022475"/>
    </source>
</evidence>
<keyword evidence="11" id="KW-1185">Reference proteome</keyword>
<evidence type="ECO:0000256" key="5">
    <source>
        <dbReference type="ARBA" id="ARBA00022989"/>
    </source>
</evidence>
<sequence length="461" mass="48877">MSVKSTLEDFNRMRLQFNNLKIVSAVERFLGQESTGGFLLFGAAVLAMIIANSPLSAQYFDFLHIEAGINVGDFHLEMSLAHWINDGLMALFFLLIGLEIKRELMVGELSSPAKAAFPAIGALGGMLVPAGIYLAINMADGGKAHGFGIPMATDIAFALGFLMLLGKRVPLALKVFLVSLAVIDDLGAILIIAVAYSSNLDWGSLGMAGVVVAGLIMLNAGGVKKLTPYLALGLILWFFVFESGIHATIAGVLLALTIPVRQKISSKEFVDTCNLELEAFSGAESRRKNVLLNSEQQDAVEKIGAAYEHVQNPLLRLEHALHPISAFFIMPVFALANAGVAIGGDIEMVQPITLGIMAGLLIGKPVGIIGLTWLISKIGWIAKPATCQWNHIIGAGLLAGVGFTMSIFITGLAFTDVGSIDSAKLAIVGTSLVAGIIGVLFLLKQPATDTCTLEPEKPTKH</sequence>
<dbReference type="EMBL" id="CP146612">
    <property type="protein sequence ID" value="WWX25773.1"/>
    <property type="molecule type" value="Genomic_DNA"/>
</dbReference>
<feature type="transmembrane region" description="Helical" evidence="9">
    <location>
        <begin position="145"/>
        <end position="165"/>
    </location>
</feature>
<feature type="transmembrane region" description="Helical" evidence="9">
    <location>
        <begin position="119"/>
        <end position="139"/>
    </location>
</feature>
<comment type="subcellular location">
    <subcellularLocation>
        <location evidence="1">Cell inner membrane</location>
        <topology evidence="1">Multi-pass membrane protein</topology>
    </subcellularLocation>
    <subcellularLocation>
        <location evidence="9">Cell membrane</location>
        <topology evidence="9">Multi-pass membrane protein</topology>
    </subcellularLocation>
</comment>
<gene>
    <name evidence="9 10" type="primary">nhaA</name>
    <name evidence="10" type="ORF">V8247_02040</name>
</gene>
<keyword evidence="5 9" id="KW-1133">Transmembrane helix</keyword>
<evidence type="ECO:0000256" key="2">
    <source>
        <dbReference type="ARBA" id="ARBA00022449"/>
    </source>
</evidence>
<reference evidence="10 11" key="1">
    <citation type="submission" date="2024-03" db="EMBL/GenBank/DDBJ databases">
        <title>A Dehalogenimonas Isolated from Estuarine Sediments Dihaloeliminates Chlorinated Alkanes.</title>
        <authorList>
            <person name="Yang Y."/>
            <person name="Wang H."/>
        </authorList>
    </citation>
    <scope>NUCLEOTIDE SEQUENCE [LARGE SCALE GENOMIC DNA]</scope>
    <source>
        <strain evidence="10 11">W</strain>
    </source>
</reference>